<comment type="caution">
    <text evidence="1">The sequence shown here is derived from an EMBL/GenBank/DDBJ whole genome shotgun (WGS) entry which is preliminary data.</text>
</comment>
<proteinExistence type="predicted"/>
<dbReference type="EMBL" id="MBFT01000163">
    <property type="protein sequence ID" value="PVU95971.1"/>
    <property type="molecule type" value="Genomic_DNA"/>
</dbReference>
<protein>
    <submittedName>
        <fullName evidence="1">Uncharacterized protein</fullName>
    </submittedName>
</protein>
<keyword evidence="2" id="KW-1185">Reference proteome</keyword>
<dbReference type="SUPFAM" id="SSF140860">
    <property type="entry name" value="Pseudo ankyrin repeat-like"/>
    <property type="match status" value="1"/>
</dbReference>
<dbReference type="AlphaFoldDB" id="A0A2T9YUH1"/>
<name>A0A2T9YUH1_9FUNG</name>
<accession>A0A2T9YUH1</accession>
<evidence type="ECO:0000313" key="1">
    <source>
        <dbReference type="EMBL" id="PVU95971.1"/>
    </source>
</evidence>
<dbReference type="OrthoDB" id="194358at2759"/>
<sequence length="305" mass="35653">MDKISSYGILSRIYVLAQNINLGLVSRNFHEISTLDSVRASFLIKKFGKNNILKFKSYGFVHFNNLSKRQGLVLKLLEKGSGLNSKSKQNLFKFSIERGWNKIVEYFLNNFLETTEEKFREIVVQERMNENYTELSISPNNNFKYYIPTIYINQNNGEWLRLAVYYRQMNTTKQLLNAHKIKPKIESDKLKAKILPHPKATIIDLSLKGSCDILEEGGLDLMKIFLLNGLERCFIDSIFREFCYRGNVKFTKFLVENEGYVFPNNSEYGLMSTRTVDRTDIVKHLLEKSNLVDKKRQNVRKIDKN</sequence>
<reference evidence="1 2" key="1">
    <citation type="journal article" date="2018" name="MBio">
        <title>Comparative Genomics Reveals the Core Gene Toolbox for the Fungus-Insect Symbiosis.</title>
        <authorList>
            <person name="Wang Y."/>
            <person name="Stata M."/>
            <person name="Wang W."/>
            <person name="Stajich J.E."/>
            <person name="White M.M."/>
            <person name="Moncalvo J.M."/>
        </authorList>
    </citation>
    <scope>NUCLEOTIDE SEQUENCE [LARGE SCALE GENOMIC DNA]</scope>
    <source>
        <strain evidence="1 2">AUS-77-4</strain>
    </source>
</reference>
<organism evidence="1 2">
    <name type="scientific">Furculomyces boomerangus</name>
    <dbReference type="NCBI Taxonomy" id="61424"/>
    <lineage>
        <taxon>Eukaryota</taxon>
        <taxon>Fungi</taxon>
        <taxon>Fungi incertae sedis</taxon>
        <taxon>Zoopagomycota</taxon>
        <taxon>Kickxellomycotina</taxon>
        <taxon>Harpellomycetes</taxon>
        <taxon>Harpellales</taxon>
        <taxon>Harpellaceae</taxon>
        <taxon>Furculomyces</taxon>
    </lineage>
</organism>
<dbReference type="Proteomes" id="UP000245699">
    <property type="component" value="Unassembled WGS sequence"/>
</dbReference>
<gene>
    <name evidence="1" type="ORF">BB559_002551</name>
</gene>
<evidence type="ECO:0000313" key="2">
    <source>
        <dbReference type="Proteomes" id="UP000245699"/>
    </source>
</evidence>